<dbReference type="AlphaFoldDB" id="A0A9X0Z217"/>
<feature type="region of interest" description="Disordered" evidence="1">
    <location>
        <begin position="109"/>
        <end position="152"/>
    </location>
</feature>
<dbReference type="Pfam" id="PF07454">
    <property type="entry name" value="SpoIIP"/>
    <property type="match status" value="1"/>
</dbReference>
<dbReference type="InterPro" id="IPR010897">
    <property type="entry name" value="Spore_II_P"/>
</dbReference>
<evidence type="ECO:0000313" key="2">
    <source>
        <dbReference type="EMBL" id="MBP2079696.1"/>
    </source>
</evidence>
<protein>
    <submittedName>
        <fullName evidence="2">Stage II sporulation protein P</fullName>
    </submittedName>
</protein>
<evidence type="ECO:0000256" key="1">
    <source>
        <dbReference type="SAM" id="MobiDB-lite"/>
    </source>
</evidence>
<gene>
    <name evidence="2" type="ORF">J2Z64_003995</name>
</gene>
<comment type="caution">
    <text evidence="2">The sequence shown here is derived from an EMBL/GenBank/DDBJ whole genome shotgun (WGS) entry which is preliminary data.</text>
</comment>
<dbReference type="OrthoDB" id="1633470at2"/>
<dbReference type="RefSeq" id="WP_149476708.1">
    <property type="nucleotide sequence ID" value="NZ_JAGGMB010000019.1"/>
</dbReference>
<name>A0A9X0Z217_9BACI</name>
<accession>A0A9X0Z217</accession>
<dbReference type="NCBIfam" id="TIGR02867">
    <property type="entry name" value="spore_II_P"/>
    <property type="match status" value="1"/>
</dbReference>
<feature type="compositionally biased region" description="Basic and acidic residues" evidence="1">
    <location>
        <begin position="126"/>
        <end position="144"/>
    </location>
</feature>
<dbReference type="Proteomes" id="UP001138793">
    <property type="component" value="Unassembled WGS sequence"/>
</dbReference>
<evidence type="ECO:0000313" key="3">
    <source>
        <dbReference type="Proteomes" id="UP001138793"/>
    </source>
</evidence>
<reference evidence="2" key="1">
    <citation type="submission" date="2021-03" db="EMBL/GenBank/DDBJ databases">
        <title>Genomic Encyclopedia of Type Strains, Phase IV (KMG-IV): sequencing the most valuable type-strain genomes for metagenomic binning, comparative biology and taxonomic classification.</title>
        <authorList>
            <person name="Goeker M."/>
        </authorList>
    </citation>
    <scope>NUCLEOTIDE SEQUENCE</scope>
    <source>
        <strain evidence="2">DSM 107338</strain>
    </source>
</reference>
<sequence length="372" mass="42939">MKYTIISLFLTFIVTFVTVMILLTTEISSASIKQAISNISTDNFLYLITLENRSFEKALPETFKKPSPLDMAFELGTDISIKDIRTLLGREIPGLTLYGPEIIINDDSDDVPRYVHESPPPLDSLLEEKEINEDSLKENKQGAEKEDEDEGEFTNIGEEDVTVLIYHTHSWESYLPHLKTSEDDPDSASHNEVNITLVGERFGEELEKRGFNVIMDSTNMTEELHKRNWETYQSYDLSREFLQKHIDENKIDFIFDLHRDSARKETTTIKINEEKLARPFFVVGQGHDKYEENLLHASELHALIEQEYPGLPRKLLSYPKTEGRNGVYNQDLSEQLYLMEVGGVDNMLEESYNTVEIVAEMFARYYLKLEEG</sequence>
<proteinExistence type="predicted"/>
<keyword evidence="3" id="KW-1185">Reference proteome</keyword>
<organism evidence="2 3">
    <name type="scientific">Oceanobacillus polygoni</name>
    <dbReference type="NCBI Taxonomy" id="1235259"/>
    <lineage>
        <taxon>Bacteria</taxon>
        <taxon>Bacillati</taxon>
        <taxon>Bacillota</taxon>
        <taxon>Bacilli</taxon>
        <taxon>Bacillales</taxon>
        <taxon>Bacillaceae</taxon>
        <taxon>Oceanobacillus</taxon>
    </lineage>
</organism>
<dbReference type="EMBL" id="JAGGMB010000019">
    <property type="protein sequence ID" value="MBP2079696.1"/>
    <property type="molecule type" value="Genomic_DNA"/>
</dbReference>